<evidence type="ECO:0000313" key="3">
    <source>
        <dbReference type="EnsemblMetazoa" id="PPAI005089-PA"/>
    </source>
</evidence>
<dbReference type="Proteomes" id="UP000092462">
    <property type="component" value="Unassembled WGS sequence"/>
</dbReference>
<dbReference type="RefSeq" id="XP_055714674.1">
    <property type="nucleotide sequence ID" value="XM_055858699.1"/>
</dbReference>
<dbReference type="VEuPathDB" id="VectorBase:PPAI005089"/>
<dbReference type="InterPro" id="IPR017245">
    <property type="entry name" value="BLOC-1_complex_su-3"/>
</dbReference>
<dbReference type="GeneID" id="129808798"/>
<proteinExistence type="inferred from homology"/>
<dbReference type="KEGG" id="ppap:129808798"/>
<evidence type="ECO:0000313" key="4">
    <source>
        <dbReference type="Proteomes" id="UP000092462"/>
    </source>
</evidence>
<organism evidence="3 4">
    <name type="scientific">Phlebotomus papatasi</name>
    <name type="common">Sandfly</name>
    <dbReference type="NCBI Taxonomy" id="29031"/>
    <lineage>
        <taxon>Eukaryota</taxon>
        <taxon>Metazoa</taxon>
        <taxon>Ecdysozoa</taxon>
        <taxon>Arthropoda</taxon>
        <taxon>Hexapoda</taxon>
        <taxon>Insecta</taxon>
        <taxon>Pterygota</taxon>
        <taxon>Neoptera</taxon>
        <taxon>Endopterygota</taxon>
        <taxon>Diptera</taxon>
        <taxon>Nematocera</taxon>
        <taxon>Psychodoidea</taxon>
        <taxon>Psychodidae</taxon>
        <taxon>Phlebotomus</taxon>
        <taxon>Phlebotomus</taxon>
    </lineage>
</organism>
<keyword evidence="4" id="KW-1185">Reference proteome</keyword>
<dbReference type="GO" id="GO:0031083">
    <property type="term" value="C:BLOC-1 complex"/>
    <property type="evidence" value="ECO:0007669"/>
    <property type="project" value="TreeGrafter"/>
</dbReference>
<evidence type="ECO:0000256" key="2">
    <source>
        <dbReference type="ARBA" id="ARBA00019581"/>
    </source>
</evidence>
<dbReference type="OrthoDB" id="5984572at2759"/>
<dbReference type="AlphaFoldDB" id="A0A1B0GNV2"/>
<protein>
    <recommendedName>
        <fullName evidence="2">Biogenesis of lysosome-related organelles complex 1 subunit 3</fullName>
    </recommendedName>
</protein>
<dbReference type="EnsemblMetazoa" id="PPAI005089-RA">
    <property type="protein sequence ID" value="PPAI005089-PA"/>
    <property type="gene ID" value="PPAI005089"/>
</dbReference>
<sequence length="142" mass="15766">MSDSCNKGPIVIDGEAIESDDEIVSFSNAYLPIQTATELTEAFMASNVSSPSKSDPQFSSILHRKLYERNELLWRHMYSFVQTTLVSASKQIIAADQQLLKSQIILQSVATAVKKLNTSSNQVAERLRNITTSNFLPQINIS</sequence>
<dbReference type="VEuPathDB" id="VectorBase:PPAPM1_011106"/>
<evidence type="ECO:0000256" key="1">
    <source>
        <dbReference type="ARBA" id="ARBA00008942"/>
    </source>
</evidence>
<name>A0A1B0GNV2_PHLPP</name>
<dbReference type="Pfam" id="PF15753">
    <property type="entry name" value="BLOC1S3"/>
    <property type="match status" value="1"/>
</dbReference>
<dbReference type="PANTHER" id="PTHR31974">
    <property type="entry name" value="BIOGENESIS OF LYSOSOME-RELATED ORGANELLES COMPLEX 1 SUBUNIT 3"/>
    <property type="match status" value="1"/>
</dbReference>
<comment type="similarity">
    <text evidence="1">Belongs to the BLOC1S3 family.</text>
</comment>
<dbReference type="EMBL" id="AJVK01029820">
    <property type="status" value="NOT_ANNOTATED_CDS"/>
    <property type="molecule type" value="Genomic_DNA"/>
</dbReference>
<accession>A0A1B0GNV2</accession>
<reference evidence="3" key="1">
    <citation type="submission" date="2022-08" db="UniProtKB">
        <authorList>
            <consortium name="EnsemblMetazoa"/>
        </authorList>
    </citation>
    <scope>IDENTIFICATION</scope>
    <source>
        <strain evidence="3">Israel</strain>
    </source>
</reference>
<dbReference type="PANTHER" id="PTHR31974:SF2">
    <property type="entry name" value="BIOGENESIS OF LYSOSOME-RELATED ORGANELLES COMPLEX 1 SUBUNIT 3"/>
    <property type="match status" value="1"/>
</dbReference>